<dbReference type="RefSeq" id="WP_011378994.1">
    <property type="nucleotide sequence ID" value="NZ_AXUT01000016.1"/>
</dbReference>
<reference evidence="1 3" key="1">
    <citation type="submission" date="2013-10" db="EMBL/GenBank/DDBJ databases">
        <title>Draft genomes and the virulence plasmids of Sd1617 vaccine constructs: WRSd3 and WRSd5.</title>
        <authorList>
            <person name="Aksomboon Vongsawan A."/>
            <person name="Venkatesan M.M."/>
            <person name="Vaisvil B."/>
            <person name="Emel G."/>
            <person name="Kepatral V."/>
            <person name="Sethabutr O."/>
            <person name="Serichantalergs O."/>
            <person name="Mason C."/>
        </authorList>
    </citation>
    <scope>NUCLEOTIDE SEQUENCE [LARGE SCALE GENOMIC DNA]</scope>
    <source>
        <strain evidence="1 3">WRSd3</strain>
        <plasmid evidence="1">unnamed</plasmid>
    </source>
</reference>
<dbReference type="InterPro" id="IPR003065">
    <property type="entry name" value="Invas_SpaK"/>
</dbReference>
<dbReference type="Pfam" id="PF03519">
    <property type="entry name" value="Invas_SpaK"/>
    <property type="match status" value="1"/>
</dbReference>
<dbReference type="PRINTS" id="PR01305">
    <property type="entry name" value="SSPAKPROTEIN"/>
</dbReference>
<proteinExistence type="predicted"/>
<accession>A0A090N9T6</accession>
<comment type="caution">
    <text evidence="1">The sequence shown here is derived from an EMBL/GenBank/DDBJ whole genome shotgun (WGS) entry which is preliminary data.</text>
</comment>
<evidence type="ECO:0000313" key="3">
    <source>
        <dbReference type="Proteomes" id="UP000017944"/>
    </source>
</evidence>
<evidence type="ECO:0000313" key="1">
    <source>
        <dbReference type="EMBL" id="ESU76059.1"/>
    </source>
</evidence>
<dbReference type="PATRIC" id="fig|1401327.3.peg.187"/>
<geneLocation type="plasmid" evidence="1">
    <name>unnamed</name>
</geneLocation>
<dbReference type="AlphaFoldDB" id="A0A090N9T6"/>
<dbReference type="Gene3D" id="3.30.1460.10">
    <property type="match status" value="1"/>
</dbReference>
<dbReference type="Proteomes" id="UP000017944">
    <property type="component" value="Unassembled WGS sequence"/>
</dbReference>
<evidence type="ECO:0000313" key="2">
    <source>
        <dbReference type="EMBL" id="ESU82273.1"/>
    </source>
</evidence>
<gene>
    <name evidence="2" type="ORF">WRSd3_00209</name>
    <name evidence="1" type="ORF">WRSd3_p00211</name>
</gene>
<dbReference type="SUPFAM" id="SSF69635">
    <property type="entry name" value="Type III secretory system chaperone-like"/>
    <property type="match status" value="1"/>
</dbReference>
<sequence>MSNINLVQLVRDSLFTIGCPPSIITDLDSHSAITISLDNMPAINIALVNEQVMLWANFDAPSDVKLQSSAYNILNLMLMNFSYSINELVELHRSDEYLQLRVVIKDDYVHDGIVFAEILHEFYQRMEILNEVL</sequence>
<keyword evidence="1" id="KW-0614">Plasmid</keyword>
<name>A0A090N9T6_SHIDY</name>
<organism evidence="1 3">
    <name type="scientific">Shigella dysenteriae WRSd3</name>
    <dbReference type="NCBI Taxonomy" id="1401327"/>
    <lineage>
        <taxon>Bacteria</taxon>
        <taxon>Pseudomonadati</taxon>
        <taxon>Pseudomonadota</taxon>
        <taxon>Gammaproteobacteria</taxon>
        <taxon>Enterobacterales</taxon>
        <taxon>Enterobacteriaceae</taxon>
        <taxon>Shigella</taxon>
    </lineage>
</organism>
<dbReference type="EMBL" id="AXUT01000016">
    <property type="protein sequence ID" value="ESU82273.1"/>
    <property type="molecule type" value="Genomic_DNA"/>
</dbReference>
<protein>
    <submittedName>
        <fullName evidence="1">Surface presentation of antigens protein spaK</fullName>
    </submittedName>
</protein>
<dbReference type="CDD" id="cd17035">
    <property type="entry name" value="T3SC_IB_Spa15-like"/>
    <property type="match status" value="1"/>
</dbReference>
<dbReference type="EMBL" id="AXUT01000778">
    <property type="protein sequence ID" value="ESU76059.1"/>
    <property type="molecule type" value="Genomic_DNA"/>
</dbReference>